<dbReference type="EMBL" id="VDEP01000404">
    <property type="protein sequence ID" value="KAA1089772.1"/>
    <property type="molecule type" value="Genomic_DNA"/>
</dbReference>
<evidence type="ECO:0000313" key="2">
    <source>
        <dbReference type="EMBL" id="KAA1089772.1"/>
    </source>
</evidence>
<proteinExistence type="predicted"/>
<organism evidence="2 3">
    <name type="scientific">Puccinia graminis f. sp. tritici</name>
    <dbReference type="NCBI Taxonomy" id="56615"/>
    <lineage>
        <taxon>Eukaryota</taxon>
        <taxon>Fungi</taxon>
        <taxon>Dikarya</taxon>
        <taxon>Basidiomycota</taxon>
        <taxon>Pucciniomycotina</taxon>
        <taxon>Pucciniomycetes</taxon>
        <taxon>Pucciniales</taxon>
        <taxon>Pucciniaceae</taxon>
        <taxon>Puccinia</taxon>
    </lineage>
</organism>
<accession>A0A5B0NM92</accession>
<protein>
    <submittedName>
        <fullName evidence="2">Uncharacterized protein</fullName>
    </submittedName>
</protein>
<feature type="compositionally biased region" description="Polar residues" evidence="1">
    <location>
        <begin position="113"/>
        <end position="125"/>
    </location>
</feature>
<sequence length="291" mass="32703">MSSVFEIPDRFDGQPLSPYSLPSEQSTTADKEPTVSPDQHPFIKEELPEEAPIASPIDIRRRVKDHVPAPRPPPPSFSDICLFAIAAAFQVNADGQFPFHYQEHHVQSPSPPTSSDAPGSGTASSPIRVDTPPAVGRYATLRFWPKKRSVAALFFPQKIVVAVAQRSGPFFVAHTRSVSGVVAEFRYATLSANRNTAALRYTNRYDRKLTPEEHGPIWAEVVQEDAVLNARQHIKDFFWSYFNLLDGDVLNHPRRSGGYRRMAQCRLYESVMEELDRVLETVDQVQMTVIE</sequence>
<dbReference type="Proteomes" id="UP000325313">
    <property type="component" value="Unassembled WGS sequence"/>
</dbReference>
<name>A0A5B0NM92_PUCGR</name>
<feature type="region of interest" description="Disordered" evidence="1">
    <location>
        <begin position="1"/>
        <end position="55"/>
    </location>
</feature>
<reference evidence="2 3" key="1">
    <citation type="submission" date="2019-05" db="EMBL/GenBank/DDBJ databases">
        <title>Emergence of the Ug99 lineage of the wheat stem rust pathogen through somatic hybridization.</title>
        <authorList>
            <person name="Li F."/>
            <person name="Upadhyaya N.M."/>
            <person name="Sperschneider J."/>
            <person name="Matny O."/>
            <person name="Nguyen-Phuc H."/>
            <person name="Mago R."/>
            <person name="Raley C."/>
            <person name="Miller M.E."/>
            <person name="Silverstein K.A.T."/>
            <person name="Henningsen E."/>
            <person name="Hirsch C.D."/>
            <person name="Visser B."/>
            <person name="Pretorius Z.A."/>
            <person name="Steffenson B.J."/>
            <person name="Schwessinger B."/>
            <person name="Dodds P.N."/>
            <person name="Figueroa M."/>
        </authorList>
    </citation>
    <scope>NUCLEOTIDE SEQUENCE [LARGE SCALE GENOMIC DNA]</scope>
    <source>
        <strain evidence="2 3">Ug99</strain>
    </source>
</reference>
<gene>
    <name evidence="2" type="ORF">PGTUg99_006844</name>
</gene>
<comment type="caution">
    <text evidence="2">The sequence shown here is derived from an EMBL/GenBank/DDBJ whole genome shotgun (WGS) entry which is preliminary data.</text>
</comment>
<dbReference type="AlphaFoldDB" id="A0A5B0NM92"/>
<evidence type="ECO:0000256" key="1">
    <source>
        <dbReference type="SAM" id="MobiDB-lite"/>
    </source>
</evidence>
<evidence type="ECO:0000313" key="3">
    <source>
        <dbReference type="Proteomes" id="UP000325313"/>
    </source>
</evidence>
<feature type="region of interest" description="Disordered" evidence="1">
    <location>
        <begin position="103"/>
        <end position="130"/>
    </location>
</feature>